<dbReference type="RefSeq" id="WP_211550854.1">
    <property type="nucleotide sequence ID" value="NZ_JAGTUF010000020.1"/>
</dbReference>
<dbReference type="Pfam" id="PF03641">
    <property type="entry name" value="Lysine_decarbox"/>
    <property type="match status" value="1"/>
</dbReference>
<comment type="catalytic activity">
    <reaction evidence="1">
        <text>AMP + H2O = D-ribose 5-phosphate + adenine</text>
        <dbReference type="Rhea" id="RHEA:20129"/>
        <dbReference type="ChEBI" id="CHEBI:15377"/>
        <dbReference type="ChEBI" id="CHEBI:16708"/>
        <dbReference type="ChEBI" id="CHEBI:78346"/>
        <dbReference type="ChEBI" id="CHEBI:456215"/>
        <dbReference type="EC" id="3.2.2.4"/>
    </reaction>
</comment>
<evidence type="ECO:0000256" key="3">
    <source>
        <dbReference type="ARBA" id="ARBA00031983"/>
    </source>
</evidence>
<keyword evidence="5" id="KW-1185">Reference proteome</keyword>
<dbReference type="SUPFAM" id="SSF102405">
    <property type="entry name" value="MCP/YpsA-like"/>
    <property type="match status" value="1"/>
</dbReference>
<sequence length="297" mass="32961">MDDDVSDAPFPSALDECIAAPAQAVVTAQTVSPAYRLAFADDDFLLRSDMRAVRLQLELLKPELLQQEQGIRSTIAMFGSARIPAPEVAQARLDEAEAAARSHPRDKAVAHELTVARRMHANSRYYEEARRLAGIVTGTCIGEHICDFVVKTGGGPGIMEAANRGAFEIGGKSIGLNIVLPHEQAPNAFITPDLCFRFHYFAIRKMHFMIRVKALVVFPGGFGTMDELFEALTLIQTGKIEPIPVIMFGREYWQRVINFDAMAMEGMIGPTDKDLLTFVETAEEAWNIISDFYRLPR</sequence>
<dbReference type="Gene3D" id="3.40.50.450">
    <property type="match status" value="1"/>
</dbReference>
<accession>A0ABS5IG90</accession>
<evidence type="ECO:0000256" key="2">
    <source>
        <dbReference type="ARBA" id="ARBA00011985"/>
    </source>
</evidence>
<evidence type="ECO:0000256" key="1">
    <source>
        <dbReference type="ARBA" id="ARBA00000274"/>
    </source>
</evidence>
<organism evidence="4 5">
    <name type="scientific">Magnetospirillum sulfuroxidans</name>
    <dbReference type="NCBI Taxonomy" id="611300"/>
    <lineage>
        <taxon>Bacteria</taxon>
        <taxon>Pseudomonadati</taxon>
        <taxon>Pseudomonadota</taxon>
        <taxon>Alphaproteobacteria</taxon>
        <taxon>Rhodospirillales</taxon>
        <taxon>Rhodospirillaceae</taxon>
        <taxon>Magnetospirillum</taxon>
    </lineage>
</organism>
<proteinExistence type="predicted"/>
<protein>
    <recommendedName>
        <fullName evidence="3">AMP nucleosidase</fullName>
        <ecNumber evidence="2">3.2.2.4</ecNumber>
    </recommendedName>
    <alternativeName>
        <fullName evidence="3">AMP nucleosidase</fullName>
    </alternativeName>
</protein>
<name>A0ABS5IG90_9PROT</name>
<dbReference type="InterPro" id="IPR052341">
    <property type="entry name" value="LOG_family_nucleotidases"/>
</dbReference>
<gene>
    <name evidence="4" type="ORF">KEC16_16250</name>
</gene>
<dbReference type="InterPro" id="IPR031100">
    <property type="entry name" value="LOG_fam"/>
</dbReference>
<dbReference type="Proteomes" id="UP000680714">
    <property type="component" value="Unassembled WGS sequence"/>
</dbReference>
<comment type="caution">
    <text evidence="4">The sequence shown here is derived from an EMBL/GenBank/DDBJ whole genome shotgun (WGS) entry which is preliminary data.</text>
</comment>
<dbReference type="EMBL" id="JAGTUF010000020">
    <property type="protein sequence ID" value="MBR9973276.1"/>
    <property type="molecule type" value="Genomic_DNA"/>
</dbReference>
<dbReference type="PANTHER" id="PTHR43393:SF3">
    <property type="entry name" value="LYSINE DECARBOXYLASE-LIKE PROTEIN"/>
    <property type="match status" value="1"/>
</dbReference>
<evidence type="ECO:0000313" key="5">
    <source>
        <dbReference type="Proteomes" id="UP000680714"/>
    </source>
</evidence>
<dbReference type="PANTHER" id="PTHR43393">
    <property type="entry name" value="CYTOKININ RIBOSIDE 5'-MONOPHOSPHATE PHOSPHORIBOHYDROLASE"/>
    <property type="match status" value="1"/>
</dbReference>
<dbReference type="EC" id="3.2.2.4" evidence="2"/>
<reference evidence="4 5" key="1">
    <citation type="submission" date="2021-04" db="EMBL/GenBank/DDBJ databases">
        <title>Magnetospirillum sulfuroxidans sp. nov., a facultative chemolithoautotrophic sulfur-oxidizing alphaproteobacterium isolated from freshwater sediment and proposals for Paramagetospirillum gen. nov., and Magnetospirillaceae fam. nov.</title>
        <authorList>
            <person name="Koziaeva V."/>
            <person name="Geelhoed J.S."/>
            <person name="Sorokin D.Y."/>
            <person name="Grouzdev D.S."/>
        </authorList>
    </citation>
    <scope>NUCLEOTIDE SEQUENCE [LARGE SCALE GENOMIC DNA]</scope>
    <source>
        <strain evidence="4 5">J10</strain>
    </source>
</reference>
<evidence type="ECO:0000313" key="4">
    <source>
        <dbReference type="EMBL" id="MBR9973276.1"/>
    </source>
</evidence>